<evidence type="ECO:0000313" key="11">
    <source>
        <dbReference type="EMBL" id="TRX73160.1"/>
    </source>
</evidence>
<comment type="similarity">
    <text evidence="3">Belongs to the PTPS family. QueD subfamily.</text>
</comment>
<keyword evidence="7" id="KW-0862">Zinc</keyword>
<sequence>MFKIDRKIEIDAGHRIRSHGSKCRNLHGHRYTVHMTLSADELATQGSETGMVLDFSFAKEAMVQCIDELCDHALIVDAEDEYLLQVLDIRGSARDVLISGVALPLTNAEGMKIYLVPFSPTAEALAKHWYELLSEKVATLGHGAAQVRVDAIRVYETPNCWAEYPAGNVRGVQHV</sequence>
<name>A0A553GUG8_9PSED</name>
<comment type="caution">
    <text evidence="11">The sequence shown here is derived from an EMBL/GenBank/DDBJ whole genome shotgun (WGS) entry which is preliminary data.</text>
</comment>
<gene>
    <name evidence="11" type="ORF">FM069_19130</name>
</gene>
<proteinExistence type="inferred from homology"/>
<evidence type="ECO:0000256" key="4">
    <source>
        <dbReference type="ARBA" id="ARBA00012982"/>
    </source>
</evidence>
<dbReference type="InterPro" id="IPR007115">
    <property type="entry name" value="6-PTP_synth/QueD"/>
</dbReference>
<evidence type="ECO:0000256" key="7">
    <source>
        <dbReference type="ARBA" id="ARBA00022833"/>
    </source>
</evidence>
<keyword evidence="6" id="KW-0479">Metal-binding</keyword>
<comment type="pathway">
    <text evidence="2">Purine metabolism; 7-cyano-7-deazaguanine biosynthesis.</text>
</comment>
<dbReference type="RefSeq" id="WP_143489993.1">
    <property type="nucleotide sequence ID" value="NZ_VJOY01000019.1"/>
</dbReference>
<dbReference type="GO" id="GO:0070497">
    <property type="term" value="F:6-carboxytetrahydropterin synthase activity"/>
    <property type="evidence" value="ECO:0007669"/>
    <property type="project" value="UniProtKB-EC"/>
</dbReference>
<keyword evidence="12" id="KW-1185">Reference proteome</keyword>
<evidence type="ECO:0000256" key="10">
    <source>
        <dbReference type="ARBA" id="ARBA00048807"/>
    </source>
</evidence>
<dbReference type="Proteomes" id="UP000315235">
    <property type="component" value="Unassembled WGS sequence"/>
</dbReference>
<dbReference type="PANTHER" id="PTHR12589:SF7">
    <property type="entry name" value="6-PYRUVOYL TETRAHYDROBIOPTERIN SYNTHASE"/>
    <property type="match status" value="1"/>
</dbReference>
<dbReference type="GO" id="GO:0046872">
    <property type="term" value="F:metal ion binding"/>
    <property type="evidence" value="ECO:0007669"/>
    <property type="project" value="UniProtKB-KW"/>
</dbReference>
<organism evidence="11 12">
    <name type="scientific">Pseudomonas mangiferae</name>
    <dbReference type="NCBI Taxonomy" id="2593654"/>
    <lineage>
        <taxon>Bacteria</taxon>
        <taxon>Pseudomonadati</taxon>
        <taxon>Pseudomonadota</taxon>
        <taxon>Gammaproteobacteria</taxon>
        <taxon>Pseudomonadales</taxon>
        <taxon>Pseudomonadaceae</taxon>
        <taxon>Pseudomonas</taxon>
    </lineage>
</organism>
<keyword evidence="8" id="KW-0456">Lyase</keyword>
<reference evidence="11 12" key="1">
    <citation type="submission" date="2019-07" db="EMBL/GenBank/DDBJ databases">
        <title>Pseudomonas mangiferae sp. nov., isolated from bark of mango tree in Thailand.</title>
        <authorList>
            <person name="Srisuk N."/>
            <person name="Anurat P."/>
        </authorList>
    </citation>
    <scope>NUCLEOTIDE SEQUENCE [LARGE SCALE GENOMIC DNA]</scope>
    <source>
        <strain evidence="11 12">DMKU_BBB3-04</strain>
    </source>
</reference>
<dbReference type="SUPFAM" id="SSF55620">
    <property type="entry name" value="Tetrahydrobiopterin biosynthesis enzymes-like"/>
    <property type="match status" value="1"/>
</dbReference>
<comment type="catalytic activity">
    <reaction evidence="10">
        <text>7,8-dihydroneopterin 3'-triphosphate + H2O = 6-carboxy-5,6,7,8-tetrahydropterin + triphosphate + acetaldehyde + 2 H(+)</text>
        <dbReference type="Rhea" id="RHEA:27966"/>
        <dbReference type="ChEBI" id="CHEBI:15343"/>
        <dbReference type="ChEBI" id="CHEBI:15377"/>
        <dbReference type="ChEBI" id="CHEBI:15378"/>
        <dbReference type="ChEBI" id="CHEBI:18036"/>
        <dbReference type="ChEBI" id="CHEBI:58462"/>
        <dbReference type="ChEBI" id="CHEBI:61032"/>
        <dbReference type="EC" id="4.1.2.50"/>
    </reaction>
</comment>
<dbReference type="Gene3D" id="3.30.479.10">
    <property type="entry name" value="6-pyruvoyl tetrahydropterin synthase/QueD"/>
    <property type="match status" value="1"/>
</dbReference>
<comment type="cofactor">
    <cofactor evidence="1">
        <name>Zn(2+)</name>
        <dbReference type="ChEBI" id="CHEBI:29105"/>
    </cofactor>
</comment>
<protein>
    <recommendedName>
        <fullName evidence="5">6-carboxy-5,6,7,8-tetrahydropterin synthase</fullName>
        <ecNumber evidence="4">4.1.2.50</ecNumber>
    </recommendedName>
    <alternativeName>
        <fullName evidence="9">Queuosine biosynthesis protein QueD</fullName>
    </alternativeName>
</protein>
<evidence type="ECO:0000256" key="3">
    <source>
        <dbReference type="ARBA" id="ARBA00008900"/>
    </source>
</evidence>
<dbReference type="OrthoDB" id="9804698at2"/>
<evidence type="ECO:0000256" key="2">
    <source>
        <dbReference type="ARBA" id="ARBA00005061"/>
    </source>
</evidence>
<evidence type="ECO:0000256" key="8">
    <source>
        <dbReference type="ARBA" id="ARBA00023239"/>
    </source>
</evidence>
<dbReference type="UniPathway" id="UPA00391"/>
<evidence type="ECO:0000313" key="12">
    <source>
        <dbReference type="Proteomes" id="UP000315235"/>
    </source>
</evidence>
<evidence type="ECO:0000256" key="1">
    <source>
        <dbReference type="ARBA" id="ARBA00001947"/>
    </source>
</evidence>
<dbReference type="InterPro" id="IPR038418">
    <property type="entry name" value="6-PTP_synth/QueD_sf"/>
</dbReference>
<dbReference type="Pfam" id="PF01242">
    <property type="entry name" value="PTPS"/>
    <property type="match status" value="1"/>
</dbReference>
<dbReference type="PANTHER" id="PTHR12589">
    <property type="entry name" value="PYRUVOYL TETRAHYDROBIOPTERIN SYNTHASE"/>
    <property type="match status" value="1"/>
</dbReference>
<dbReference type="EMBL" id="VJOY01000019">
    <property type="protein sequence ID" value="TRX73160.1"/>
    <property type="molecule type" value="Genomic_DNA"/>
</dbReference>
<evidence type="ECO:0000256" key="9">
    <source>
        <dbReference type="ARBA" id="ARBA00031449"/>
    </source>
</evidence>
<evidence type="ECO:0000256" key="6">
    <source>
        <dbReference type="ARBA" id="ARBA00022723"/>
    </source>
</evidence>
<evidence type="ECO:0000256" key="5">
    <source>
        <dbReference type="ARBA" id="ARBA00018141"/>
    </source>
</evidence>
<dbReference type="AlphaFoldDB" id="A0A553GUG8"/>
<accession>A0A553GUG8</accession>
<dbReference type="EC" id="4.1.2.50" evidence="4"/>